<protein>
    <recommendedName>
        <fullName evidence="10">Cytochrome P450</fullName>
    </recommendedName>
</protein>
<dbReference type="EMBL" id="CM018045">
    <property type="protein sequence ID" value="KAA8528486.1"/>
    <property type="molecule type" value="Genomic_DNA"/>
</dbReference>
<evidence type="ECO:0000256" key="6">
    <source>
        <dbReference type="PIRSR" id="PIRSR602401-1"/>
    </source>
</evidence>
<name>A0A5J5AFL4_9ASTE</name>
<dbReference type="InterPro" id="IPR001128">
    <property type="entry name" value="Cyt_P450"/>
</dbReference>
<evidence type="ECO:0008006" key="10">
    <source>
        <dbReference type="Google" id="ProtNLM"/>
    </source>
</evidence>
<evidence type="ECO:0000256" key="4">
    <source>
        <dbReference type="ARBA" id="ARBA00023004"/>
    </source>
</evidence>
<dbReference type="PRINTS" id="PR00385">
    <property type="entry name" value="P450"/>
</dbReference>
<evidence type="ECO:0000256" key="5">
    <source>
        <dbReference type="ARBA" id="ARBA00023033"/>
    </source>
</evidence>
<comment type="cofactor">
    <cofactor evidence="6">
        <name>heme</name>
        <dbReference type="ChEBI" id="CHEBI:30413"/>
    </cofactor>
</comment>
<evidence type="ECO:0000256" key="7">
    <source>
        <dbReference type="RuleBase" id="RU000461"/>
    </source>
</evidence>
<dbReference type="PROSITE" id="PS00086">
    <property type="entry name" value="CYTOCHROME_P450"/>
    <property type="match status" value="1"/>
</dbReference>
<dbReference type="InterPro" id="IPR050651">
    <property type="entry name" value="Plant_Cytochrome_P450_Monoox"/>
</dbReference>
<dbReference type="Pfam" id="PF00067">
    <property type="entry name" value="p450"/>
    <property type="match status" value="1"/>
</dbReference>
<dbReference type="SUPFAM" id="SSF48264">
    <property type="entry name" value="Cytochrome P450"/>
    <property type="match status" value="1"/>
</dbReference>
<reference evidence="8 9" key="1">
    <citation type="submission" date="2019-09" db="EMBL/GenBank/DDBJ databases">
        <title>A chromosome-level genome assembly of the Chinese tupelo Nyssa sinensis.</title>
        <authorList>
            <person name="Yang X."/>
            <person name="Kang M."/>
            <person name="Yang Y."/>
            <person name="Xiong H."/>
            <person name="Wang M."/>
            <person name="Zhang Z."/>
            <person name="Wang Z."/>
            <person name="Wu H."/>
            <person name="Ma T."/>
            <person name="Liu J."/>
            <person name="Xi Z."/>
        </authorList>
    </citation>
    <scope>NUCLEOTIDE SEQUENCE [LARGE SCALE GENOMIC DNA]</scope>
    <source>
        <strain evidence="8">J267</strain>
        <tissue evidence="8">Leaf</tissue>
    </source>
</reference>
<dbReference type="AlphaFoldDB" id="A0A5J5AFL4"/>
<keyword evidence="9" id="KW-1185">Reference proteome</keyword>
<comment type="similarity">
    <text evidence="7">Belongs to the cytochrome P450 family.</text>
</comment>
<feature type="binding site" description="axial binding residue" evidence="6">
    <location>
        <position position="307"/>
    </location>
    <ligand>
        <name>heme</name>
        <dbReference type="ChEBI" id="CHEBI:30413"/>
    </ligand>
    <ligandPart>
        <name>Fe</name>
        <dbReference type="ChEBI" id="CHEBI:18248"/>
    </ligandPart>
</feature>
<dbReference type="Gene3D" id="1.10.630.10">
    <property type="entry name" value="Cytochrome P450"/>
    <property type="match status" value="1"/>
</dbReference>
<dbReference type="PANTHER" id="PTHR47947:SF20">
    <property type="entry name" value="CYTOCHROME P450 FAMILY PROTEIN"/>
    <property type="match status" value="1"/>
</dbReference>
<evidence type="ECO:0000256" key="1">
    <source>
        <dbReference type="ARBA" id="ARBA00022617"/>
    </source>
</evidence>
<dbReference type="GO" id="GO:0016705">
    <property type="term" value="F:oxidoreductase activity, acting on paired donors, with incorporation or reduction of molecular oxygen"/>
    <property type="evidence" value="ECO:0007669"/>
    <property type="project" value="InterPro"/>
</dbReference>
<keyword evidence="3 7" id="KW-0560">Oxidoreductase</keyword>
<dbReference type="GO" id="GO:0005506">
    <property type="term" value="F:iron ion binding"/>
    <property type="evidence" value="ECO:0007669"/>
    <property type="project" value="InterPro"/>
</dbReference>
<keyword evidence="2 6" id="KW-0479">Metal-binding</keyword>
<evidence type="ECO:0000313" key="8">
    <source>
        <dbReference type="EMBL" id="KAA8528486.1"/>
    </source>
</evidence>
<evidence type="ECO:0000313" key="9">
    <source>
        <dbReference type="Proteomes" id="UP000325577"/>
    </source>
</evidence>
<gene>
    <name evidence="8" type="ORF">F0562_035841</name>
</gene>
<dbReference type="Proteomes" id="UP000325577">
    <property type="component" value="Linkage Group LG21"/>
</dbReference>
<proteinExistence type="inferred from homology"/>
<organism evidence="8 9">
    <name type="scientific">Nyssa sinensis</name>
    <dbReference type="NCBI Taxonomy" id="561372"/>
    <lineage>
        <taxon>Eukaryota</taxon>
        <taxon>Viridiplantae</taxon>
        <taxon>Streptophyta</taxon>
        <taxon>Embryophyta</taxon>
        <taxon>Tracheophyta</taxon>
        <taxon>Spermatophyta</taxon>
        <taxon>Magnoliopsida</taxon>
        <taxon>eudicotyledons</taxon>
        <taxon>Gunneridae</taxon>
        <taxon>Pentapetalae</taxon>
        <taxon>asterids</taxon>
        <taxon>Cornales</taxon>
        <taxon>Nyssaceae</taxon>
        <taxon>Nyssa</taxon>
    </lineage>
</organism>
<dbReference type="GO" id="GO:0020037">
    <property type="term" value="F:heme binding"/>
    <property type="evidence" value="ECO:0007669"/>
    <property type="project" value="InterPro"/>
</dbReference>
<sequence length="371" mass="42037">MFTSIRQEEVGLMLKQLFQNCNGKSVKVELKSKFAELSFNIMMRMIAGKRYYGEGAVDEEARQFRDIMKEVVELHGNSNLGDYLPVFRWVDIQGVEKRMVRLMKKMDKFFQFLVDDCRRRRSVSTLSSDLSSESNKEGKKTLIDVMLSLQDKEPGMHSDETIKGAIMALLIAGTESSTATMEWAMSLILNHQEVMNKALAEIDAHVGQDHLLDEQDLPKLNYLHNIINETLRLFPPVPLLVPHESSDNSIVCEFEIPRGTMLLVNLWTIHRDPELWVDSTKFMPERFQGGEGEGYKLIPFGVGRRACPGASLGRRVIALTLGTLIQSFEWERVGKEEIDMTEGSGLSMPKAKPLEALCKPRLAITDLLSKV</sequence>
<dbReference type="InterPro" id="IPR002401">
    <property type="entry name" value="Cyt_P450_E_grp-I"/>
</dbReference>
<evidence type="ECO:0000256" key="3">
    <source>
        <dbReference type="ARBA" id="ARBA00023002"/>
    </source>
</evidence>
<dbReference type="OrthoDB" id="2789670at2759"/>
<keyword evidence="4 6" id="KW-0408">Iron</keyword>
<dbReference type="PANTHER" id="PTHR47947">
    <property type="entry name" value="CYTOCHROME P450 82C3-RELATED"/>
    <property type="match status" value="1"/>
</dbReference>
<keyword evidence="5 7" id="KW-0503">Monooxygenase</keyword>
<dbReference type="GO" id="GO:0004497">
    <property type="term" value="F:monooxygenase activity"/>
    <property type="evidence" value="ECO:0007669"/>
    <property type="project" value="UniProtKB-KW"/>
</dbReference>
<dbReference type="InterPro" id="IPR036396">
    <property type="entry name" value="Cyt_P450_sf"/>
</dbReference>
<dbReference type="InterPro" id="IPR017972">
    <property type="entry name" value="Cyt_P450_CS"/>
</dbReference>
<dbReference type="PRINTS" id="PR00463">
    <property type="entry name" value="EP450I"/>
</dbReference>
<evidence type="ECO:0000256" key="2">
    <source>
        <dbReference type="ARBA" id="ARBA00022723"/>
    </source>
</evidence>
<keyword evidence="1 6" id="KW-0349">Heme</keyword>
<accession>A0A5J5AFL4</accession>